<feature type="domain" description="BON" evidence="4">
    <location>
        <begin position="127"/>
        <end position="187"/>
    </location>
</feature>
<dbReference type="InterPro" id="IPR007055">
    <property type="entry name" value="BON_dom"/>
</dbReference>
<keyword evidence="2" id="KW-0732">Signal</keyword>
<feature type="domain" description="Type II/III secretion system secretin-like" evidence="3">
    <location>
        <begin position="260"/>
        <end position="436"/>
    </location>
</feature>
<dbReference type="EMBL" id="JACHOB010000001">
    <property type="protein sequence ID" value="MBB4657737.1"/>
    <property type="molecule type" value="Genomic_DNA"/>
</dbReference>
<dbReference type="InterPro" id="IPR004846">
    <property type="entry name" value="T2SS/T3SS_dom"/>
</dbReference>
<name>A0A840HZ78_9PROT</name>
<feature type="signal peptide" evidence="2">
    <location>
        <begin position="1"/>
        <end position="36"/>
    </location>
</feature>
<dbReference type="PRINTS" id="PR00811">
    <property type="entry name" value="BCTERIALGSPD"/>
</dbReference>
<evidence type="ECO:0000259" key="5">
    <source>
        <dbReference type="Pfam" id="PF13629"/>
    </source>
</evidence>
<dbReference type="InterPro" id="IPR032789">
    <property type="entry name" value="T2SS-T3SS_pil_N"/>
</dbReference>
<dbReference type="Pfam" id="PF13629">
    <property type="entry name" value="T2SS-T3SS_pil_N"/>
    <property type="match status" value="1"/>
</dbReference>
<evidence type="ECO:0000259" key="3">
    <source>
        <dbReference type="Pfam" id="PF00263"/>
    </source>
</evidence>
<keyword evidence="7" id="KW-1185">Reference proteome</keyword>
<dbReference type="AlphaFoldDB" id="A0A840HZ78"/>
<dbReference type="PANTHER" id="PTHR30332">
    <property type="entry name" value="PROBABLE GENERAL SECRETION PATHWAY PROTEIN D"/>
    <property type="match status" value="1"/>
</dbReference>
<evidence type="ECO:0000256" key="2">
    <source>
        <dbReference type="SAM" id="SignalP"/>
    </source>
</evidence>
<protein>
    <submittedName>
        <fullName evidence="6">Pilus assembly protein CpaC</fullName>
    </submittedName>
</protein>
<dbReference type="Pfam" id="PF00263">
    <property type="entry name" value="Secretin"/>
    <property type="match status" value="1"/>
</dbReference>
<feature type="chain" id="PRO_5032879461" evidence="2">
    <location>
        <begin position="37"/>
        <end position="490"/>
    </location>
</feature>
<evidence type="ECO:0000259" key="4">
    <source>
        <dbReference type="Pfam" id="PF04972"/>
    </source>
</evidence>
<dbReference type="InterPro" id="IPR001775">
    <property type="entry name" value="GspD/PilQ"/>
</dbReference>
<dbReference type="GO" id="GO:0015627">
    <property type="term" value="C:type II protein secretion system complex"/>
    <property type="evidence" value="ECO:0007669"/>
    <property type="project" value="TreeGrafter"/>
</dbReference>
<comment type="caution">
    <text evidence="6">The sequence shown here is derived from an EMBL/GenBank/DDBJ whole genome shotgun (WGS) entry which is preliminary data.</text>
</comment>
<comment type="similarity">
    <text evidence="1">Belongs to the bacterial secretin family.</text>
</comment>
<dbReference type="PANTHER" id="PTHR30332:SF17">
    <property type="entry name" value="TYPE IV PILIATION SYSTEM PROTEIN DR_0774-RELATED"/>
    <property type="match status" value="1"/>
</dbReference>
<feature type="domain" description="Pilus formation protein N-terminal" evidence="5">
    <location>
        <begin position="51"/>
        <end position="121"/>
    </location>
</feature>
<evidence type="ECO:0000256" key="1">
    <source>
        <dbReference type="RuleBase" id="RU004003"/>
    </source>
</evidence>
<sequence>MSKIIAKRTARLLLGWASALTVATTALMGAMNMAHAAQDPEVTTGGDSMTSRSLVLPLGKAAIVELPRSASDVLVSDPAVVETVIRTPRRVYVMGRTAGQANAFFFDAQDEQILNLEIRVEQDADVIEDLIAKLLPSSRVTVETLGENIVLHGSADTPADAQRAVEIASRFTSGSADGETVMNMISVREPGQVMLKVRIVEMQRSLTRQLGVDLDGIARIKDTDIGFAVQTAGPAGNGLSTDVGTPGFGKITDLNYAFDAFERNGLIKTLAEPSLIAMSGEEAEFLAGGRILFPVASQDGVITVSEETFGVELRFQPVVRSKGSISLDIETSVSEVNYALGATIGGGMIEDPVTGEFVRAATTQIPGFNTREAKTTIELSSGSSFAIAGLLQENIQETIDGVPALKEAPVLGQLFRSQEFVNNETELVIIATPYLVEPTTLAQLTDPADGFAPPAALEQVLLGRLESVFGVRSRGVDEAGLQGPLGFILD</sequence>
<dbReference type="Proteomes" id="UP000563524">
    <property type="component" value="Unassembled WGS sequence"/>
</dbReference>
<evidence type="ECO:0000313" key="7">
    <source>
        <dbReference type="Proteomes" id="UP000563524"/>
    </source>
</evidence>
<dbReference type="GO" id="GO:0009306">
    <property type="term" value="P:protein secretion"/>
    <property type="evidence" value="ECO:0007669"/>
    <property type="project" value="InterPro"/>
</dbReference>
<dbReference type="Pfam" id="PF04972">
    <property type="entry name" value="BON"/>
    <property type="match status" value="1"/>
</dbReference>
<accession>A0A840HZ78</accession>
<dbReference type="RefSeq" id="WP_183815078.1">
    <property type="nucleotide sequence ID" value="NZ_JACHOB010000001.1"/>
</dbReference>
<proteinExistence type="inferred from homology"/>
<evidence type="ECO:0000313" key="6">
    <source>
        <dbReference type="EMBL" id="MBB4657737.1"/>
    </source>
</evidence>
<reference evidence="6 7" key="1">
    <citation type="submission" date="2020-08" db="EMBL/GenBank/DDBJ databases">
        <title>Genomic Encyclopedia of Type Strains, Phase IV (KMG-IV): sequencing the most valuable type-strain genomes for metagenomic binning, comparative biology and taxonomic classification.</title>
        <authorList>
            <person name="Goeker M."/>
        </authorList>
    </citation>
    <scope>NUCLEOTIDE SEQUENCE [LARGE SCALE GENOMIC DNA]</scope>
    <source>
        <strain evidence="6 7">DSM 102850</strain>
    </source>
</reference>
<organism evidence="6 7">
    <name type="scientific">Parvularcula dongshanensis</name>
    <dbReference type="NCBI Taxonomy" id="1173995"/>
    <lineage>
        <taxon>Bacteria</taxon>
        <taxon>Pseudomonadati</taxon>
        <taxon>Pseudomonadota</taxon>
        <taxon>Alphaproteobacteria</taxon>
        <taxon>Parvularculales</taxon>
        <taxon>Parvularculaceae</taxon>
        <taxon>Parvularcula</taxon>
    </lineage>
</organism>
<gene>
    <name evidence="6" type="ORF">GGQ59_000237</name>
</gene>
<dbReference type="InterPro" id="IPR050810">
    <property type="entry name" value="Bact_Secretion_Sys_Channel"/>
</dbReference>